<feature type="region of interest" description="Disordered" evidence="1">
    <location>
        <begin position="109"/>
        <end position="183"/>
    </location>
</feature>
<accession>A0ABM7Y1A9</accession>
<proteinExistence type="predicted"/>
<evidence type="ECO:0000313" key="2">
    <source>
        <dbReference type="EMBL" id="BDG71544.1"/>
    </source>
</evidence>
<gene>
    <name evidence="2" type="ORF">Rmf_14730</name>
</gene>
<dbReference type="EMBL" id="AP025637">
    <property type="protein sequence ID" value="BDG71544.1"/>
    <property type="molecule type" value="Genomic_DNA"/>
</dbReference>
<evidence type="ECO:0008006" key="4">
    <source>
        <dbReference type="Google" id="ProtNLM"/>
    </source>
</evidence>
<name>A0ABM7Y1A9_9PROT</name>
<protein>
    <recommendedName>
        <fullName evidence="4">Aminotransferase class III-fold pyridoxal phosphate-dependent enzyme</fullName>
    </recommendedName>
</protein>
<evidence type="ECO:0000313" key="3">
    <source>
        <dbReference type="Proteomes" id="UP000831327"/>
    </source>
</evidence>
<keyword evidence="3" id="KW-1185">Reference proteome</keyword>
<dbReference type="Proteomes" id="UP000831327">
    <property type="component" value="Chromosome"/>
</dbReference>
<reference evidence="2 3" key="1">
    <citation type="journal article" date="2016" name="Microbes Environ.">
        <title>Phylogenetically diverse aerobic anoxygenic phototrophic bacteria isolated from epilithic biofilms in Tama river, Japan.</title>
        <authorList>
            <person name="Hirose S."/>
            <person name="Matsuura K."/>
            <person name="Haruta S."/>
        </authorList>
    </citation>
    <scope>NUCLEOTIDE SEQUENCE [LARGE SCALE GENOMIC DNA]</scope>
    <source>
        <strain evidence="2 3">S08</strain>
    </source>
</reference>
<dbReference type="SUPFAM" id="SSF53383">
    <property type="entry name" value="PLP-dependent transferases"/>
    <property type="match status" value="1"/>
</dbReference>
<feature type="region of interest" description="Disordered" evidence="1">
    <location>
        <begin position="25"/>
        <end position="58"/>
    </location>
</feature>
<feature type="compositionally biased region" description="Basic residues" evidence="1">
    <location>
        <begin position="115"/>
        <end position="125"/>
    </location>
</feature>
<dbReference type="Gene3D" id="3.90.1150.10">
    <property type="entry name" value="Aspartate Aminotransferase, domain 1"/>
    <property type="match status" value="1"/>
</dbReference>
<sequence>MTAIPPTDPPIIAAVIPHAPGQVAAPVRARPQHPGGGAHETHPAQPHPVAHSRATGAVSWTRATDTRAWKDDGGEYIDTAGGPGVPVLGHAHRGLACQRAKARHGVAGQVTEHHQPHRRSARKPHAATMRLTSRGTGARPLLPAPRIPGADDPRGPVSAPPGLAQPAAWCAGPAGRRTGGGTR</sequence>
<dbReference type="InterPro" id="IPR015422">
    <property type="entry name" value="PyrdxlP-dep_Trfase_small"/>
</dbReference>
<organism evidence="2 3">
    <name type="scientific">Roseomonas fluvialis</name>
    <dbReference type="NCBI Taxonomy" id="1750527"/>
    <lineage>
        <taxon>Bacteria</taxon>
        <taxon>Pseudomonadati</taxon>
        <taxon>Pseudomonadota</taxon>
        <taxon>Alphaproteobacteria</taxon>
        <taxon>Acetobacterales</taxon>
        <taxon>Roseomonadaceae</taxon>
        <taxon>Roseomonas</taxon>
    </lineage>
</organism>
<evidence type="ECO:0000256" key="1">
    <source>
        <dbReference type="SAM" id="MobiDB-lite"/>
    </source>
</evidence>
<dbReference type="InterPro" id="IPR015424">
    <property type="entry name" value="PyrdxlP-dep_Trfase"/>
</dbReference>